<proteinExistence type="predicted"/>
<gene>
    <name evidence="3" type="ORF">BANIM336_00902</name>
</gene>
<evidence type="ECO:0000256" key="1">
    <source>
        <dbReference type="SAM" id="MobiDB-lite"/>
    </source>
</evidence>
<reference evidence="3 4" key="1">
    <citation type="submission" date="2013-10" db="EMBL/GenBank/DDBJ databases">
        <authorList>
            <person name="Manrique M."/>
        </authorList>
    </citation>
    <scope>NUCLEOTIDE SEQUENCE [LARGE SCALE GENOMIC DNA]</scope>
    <source>
        <strain evidence="3 4">IM386</strain>
    </source>
</reference>
<name>A0AAV2W1N4_9BIFI</name>
<evidence type="ECO:0000313" key="4">
    <source>
        <dbReference type="Proteomes" id="UP000035645"/>
    </source>
</evidence>
<dbReference type="Pfam" id="PF09851">
    <property type="entry name" value="SHOCT"/>
    <property type="match status" value="1"/>
</dbReference>
<dbReference type="InterPro" id="IPR018649">
    <property type="entry name" value="SHOCT"/>
</dbReference>
<dbReference type="AlphaFoldDB" id="A0AAV2W1N4"/>
<organism evidence="3 4">
    <name type="scientific">Bifidobacterium animalis subsp. animalis IM386</name>
    <dbReference type="NCBI Taxonomy" id="1402194"/>
    <lineage>
        <taxon>Bacteria</taxon>
        <taxon>Bacillati</taxon>
        <taxon>Actinomycetota</taxon>
        <taxon>Actinomycetes</taxon>
        <taxon>Bifidobacteriales</taxon>
        <taxon>Bifidobacteriaceae</taxon>
        <taxon>Bifidobacterium</taxon>
    </lineage>
</organism>
<feature type="domain" description="SHOCT" evidence="2">
    <location>
        <begin position="54"/>
        <end position="81"/>
    </location>
</feature>
<comment type="caution">
    <text evidence="3">The sequence shown here is derived from an EMBL/GenBank/DDBJ whole genome shotgun (WGS) entry which is preliminary data.</text>
</comment>
<protein>
    <submittedName>
        <fullName evidence="3">Virion core protein</fullName>
    </submittedName>
</protein>
<dbReference type="RefSeq" id="WP_014697484.1">
    <property type="nucleotide sequence ID" value="NZ_CBUQ010000007.1"/>
</dbReference>
<sequence>MTGAMPGQPVPTQTNPAAVAAAAADAQGTVAQAAAQPPTAQGTQSAMSVTEQMEALKSLKELLDAGILTQEEFNVKKRQILGLYETYRRLLGVSENHLRLLGGCYD</sequence>
<accession>A0AAV2W1N4</accession>
<evidence type="ECO:0000259" key="2">
    <source>
        <dbReference type="Pfam" id="PF09851"/>
    </source>
</evidence>
<dbReference type="Proteomes" id="UP000035645">
    <property type="component" value="Unassembled WGS sequence"/>
</dbReference>
<feature type="region of interest" description="Disordered" evidence="1">
    <location>
        <begin position="1"/>
        <end position="48"/>
    </location>
</feature>
<feature type="compositionally biased region" description="Low complexity" evidence="1">
    <location>
        <begin position="10"/>
        <end position="44"/>
    </location>
</feature>
<dbReference type="EMBL" id="CBUQ010000007">
    <property type="protein sequence ID" value="CDI67581.1"/>
    <property type="molecule type" value="Genomic_DNA"/>
</dbReference>
<reference evidence="3 4" key="2">
    <citation type="submission" date="2015-01" db="EMBL/GenBank/DDBJ databases">
        <title>Genome sequence of a Bifidobacterium animalis strain.</title>
        <authorList>
            <person name="Bogovic-Matijasic B."/>
            <person name="Hacin B."/>
            <person name="Citar M."/>
            <person name="Svigelj K."/>
            <person name="Stempelj M."/>
            <person name="Rogelj I."/>
        </authorList>
    </citation>
    <scope>NUCLEOTIDE SEQUENCE [LARGE SCALE GENOMIC DNA]</scope>
    <source>
        <strain evidence="3 4">IM386</strain>
    </source>
</reference>
<evidence type="ECO:0000313" key="3">
    <source>
        <dbReference type="EMBL" id="CDI67581.1"/>
    </source>
</evidence>